<dbReference type="RefSeq" id="WP_105935918.1">
    <property type="nucleotide sequence ID" value="NZ_PVNP01000192.1"/>
</dbReference>
<dbReference type="InterPro" id="IPR012349">
    <property type="entry name" value="Split_barrel_FMN-bd"/>
</dbReference>
<dbReference type="Proteomes" id="UP000238949">
    <property type="component" value="Unassembled WGS sequence"/>
</dbReference>
<proteinExistence type="predicted"/>
<gene>
    <name evidence="6" type="ORF">C6Y40_18695</name>
</gene>
<evidence type="ECO:0000256" key="1">
    <source>
        <dbReference type="ARBA" id="ARBA00001917"/>
    </source>
</evidence>
<sequence>MAKQIITLYHAAQKPITKDQHALVSKLNQIWDEAKVNSPLNQKSAVCVSTIDSAGFPQSRFVDLKEIGPSGFTFCTSYNSEKGNHLSNNPKISLLAGWDHIGYQIRVIGSAVRISSELADNFLAYSLQRSASCNHLF</sequence>
<evidence type="ECO:0000256" key="4">
    <source>
        <dbReference type="ARBA" id="ARBA00023002"/>
    </source>
</evidence>
<dbReference type="Pfam" id="PF01243">
    <property type="entry name" value="PNPOx_N"/>
    <property type="match status" value="1"/>
</dbReference>
<dbReference type="OrthoDB" id="9780392at2"/>
<organism evidence="6 7">
    <name type="scientific">Alteromonas alba</name>
    <dbReference type="NCBI Taxonomy" id="2079529"/>
    <lineage>
        <taxon>Bacteria</taxon>
        <taxon>Pseudomonadati</taxon>
        <taxon>Pseudomonadota</taxon>
        <taxon>Gammaproteobacteria</taxon>
        <taxon>Alteromonadales</taxon>
        <taxon>Alteromonadaceae</taxon>
        <taxon>Alteromonas/Salinimonas group</taxon>
        <taxon>Alteromonas</taxon>
    </lineage>
</organism>
<keyword evidence="3" id="KW-0288">FMN</keyword>
<evidence type="ECO:0000259" key="5">
    <source>
        <dbReference type="Pfam" id="PF01243"/>
    </source>
</evidence>
<evidence type="ECO:0000313" key="6">
    <source>
        <dbReference type="EMBL" id="PRO72206.1"/>
    </source>
</evidence>
<dbReference type="PANTHER" id="PTHR10851">
    <property type="entry name" value="PYRIDOXINE-5-PHOSPHATE OXIDASE"/>
    <property type="match status" value="1"/>
</dbReference>
<dbReference type="Gene3D" id="2.30.110.10">
    <property type="entry name" value="Electron Transport, Fmn-binding Protein, Chain A"/>
    <property type="match status" value="1"/>
</dbReference>
<keyword evidence="4" id="KW-0560">Oxidoreductase</keyword>
<evidence type="ECO:0000256" key="3">
    <source>
        <dbReference type="ARBA" id="ARBA00022643"/>
    </source>
</evidence>
<accession>A0A2S9V6W8</accession>
<dbReference type="GO" id="GO:0010181">
    <property type="term" value="F:FMN binding"/>
    <property type="evidence" value="ECO:0007669"/>
    <property type="project" value="InterPro"/>
</dbReference>
<dbReference type="GO" id="GO:0004733">
    <property type="term" value="F:pyridoxamine phosphate oxidase activity"/>
    <property type="evidence" value="ECO:0007669"/>
    <property type="project" value="InterPro"/>
</dbReference>
<dbReference type="GO" id="GO:0008615">
    <property type="term" value="P:pyridoxine biosynthetic process"/>
    <property type="evidence" value="ECO:0007669"/>
    <property type="project" value="InterPro"/>
</dbReference>
<feature type="domain" description="Pyridoxamine 5'-phosphate oxidase N-terminal" evidence="5">
    <location>
        <begin position="35"/>
        <end position="119"/>
    </location>
</feature>
<dbReference type="InterPro" id="IPR011576">
    <property type="entry name" value="Pyridox_Oxase_N"/>
</dbReference>
<dbReference type="SUPFAM" id="SSF50475">
    <property type="entry name" value="FMN-binding split barrel"/>
    <property type="match status" value="1"/>
</dbReference>
<reference evidence="7" key="1">
    <citation type="journal article" date="2020" name="Int. J. Syst. Evol. Microbiol.">
        <title>Alteromonas alba sp. nov., a marine bacterium isolated from the seawater of the West Pacific Ocean.</title>
        <authorList>
            <person name="Sun C."/>
            <person name="Wu Y.-H."/>
            <person name="Xamxidin M."/>
            <person name="Cheng H."/>
            <person name="Xu X.-W."/>
        </authorList>
    </citation>
    <scope>NUCLEOTIDE SEQUENCE [LARGE SCALE GENOMIC DNA]</scope>
    <source>
        <strain evidence="7">190</strain>
    </source>
</reference>
<evidence type="ECO:0000256" key="2">
    <source>
        <dbReference type="ARBA" id="ARBA00022630"/>
    </source>
</evidence>
<protein>
    <submittedName>
        <fullName evidence="6">Pyridoxamine 5'-phosphate oxidase</fullName>
    </submittedName>
</protein>
<evidence type="ECO:0000313" key="7">
    <source>
        <dbReference type="Proteomes" id="UP000238949"/>
    </source>
</evidence>
<name>A0A2S9V6W8_9ALTE</name>
<dbReference type="EMBL" id="PVNP01000192">
    <property type="protein sequence ID" value="PRO72206.1"/>
    <property type="molecule type" value="Genomic_DNA"/>
</dbReference>
<dbReference type="InterPro" id="IPR000659">
    <property type="entry name" value="Pyridox_Oxase"/>
</dbReference>
<comment type="caution">
    <text evidence="6">The sequence shown here is derived from an EMBL/GenBank/DDBJ whole genome shotgun (WGS) entry which is preliminary data.</text>
</comment>
<keyword evidence="2" id="KW-0285">Flavoprotein</keyword>
<keyword evidence="7" id="KW-1185">Reference proteome</keyword>
<dbReference type="PANTHER" id="PTHR10851:SF0">
    <property type="entry name" value="PYRIDOXINE-5'-PHOSPHATE OXIDASE"/>
    <property type="match status" value="1"/>
</dbReference>
<comment type="cofactor">
    <cofactor evidence="1">
        <name>FMN</name>
        <dbReference type="ChEBI" id="CHEBI:58210"/>
    </cofactor>
</comment>
<dbReference type="AlphaFoldDB" id="A0A2S9V6W8"/>